<comment type="caution">
    <text evidence="3">The sequence shown here is derived from an EMBL/GenBank/DDBJ whole genome shotgun (WGS) entry which is preliminary data.</text>
</comment>
<keyword evidence="2" id="KW-0812">Transmembrane</keyword>
<keyword evidence="3" id="KW-0804">Transcription</keyword>
<organism evidence="3 4">
    <name type="scientific">Exiguobacterium aestuarii</name>
    <dbReference type="NCBI Taxonomy" id="273527"/>
    <lineage>
        <taxon>Bacteria</taxon>
        <taxon>Bacillati</taxon>
        <taxon>Bacillota</taxon>
        <taxon>Bacilli</taxon>
        <taxon>Bacillales</taxon>
        <taxon>Bacillales Family XII. Incertae Sedis</taxon>
        <taxon>Exiguobacterium</taxon>
    </lineage>
</organism>
<name>A0ABW2PHF5_9BACL</name>
<keyword evidence="3" id="KW-0240">DNA-directed RNA polymerase</keyword>
<gene>
    <name evidence="3" type="ORF">ACFQO8_01485</name>
</gene>
<feature type="compositionally biased region" description="Basic and acidic residues" evidence="1">
    <location>
        <begin position="10"/>
        <end position="23"/>
    </location>
</feature>
<dbReference type="GO" id="GO:0000428">
    <property type="term" value="C:DNA-directed RNA polymerase complex"/>
    <property type="evidence" value="ECO:0007669"/>
    <property type="project" value="UniProtKB-KW"/>
</dbReference>
<evidence type="ECO:0000256" key="1">
    <source>
        <dbReference type="SAM" id="MobiDB-lite"/>
    </source>
</evidence>
<keyword evidence="2" id="KW-1133">Transmembrane helix</keyword>
<keyword evidence="4" id="KW-1185">Reference proteome</keyword>
<dbReference type="InterPro" id="IPR024596">
    <property type="entry name" value="RNApol_su_b/EpuA"/>
</dbReference>
<dbReference type="Pfam" id="PF11772">
    <property type="entry name" value="EpuA"/>
    <property type="match status" value="1"/>
</dbReference>
<keyword evidence="2" id="KW-0472">Membrane</keyword>
<dbReference type="Proteomes" id="UP001596439">
    <property type="component" value="Unassembled WGS sequence"/>
</dbReference>
<feature type="transmembrane region" description="Helical" evidence="2">
    <location>
        <begin position="36"/>
        <end position="62"/>
    </location>
</feature>
<evidence type="ECO:0000313" key="3">
    <source>
        <dbReference type="EMBL" id="MFC7388794.1"/>
    </source>
</evidence>
<sequence length="86" mass="9814">MANDEQTSSEEQKGSPEQETEQKKRSRLSNHRRFPILLRVLVVLVLAIAMLALGAIIGYSVIGGGEWKDVFDIETWRHITDFWLTS</sequence>
<dbReference type="RefSeq" id="WP_214786314.1">
    <property type="nucleotide sequence ID" value="NZ_JANIEL010000084.1"/>
</dbReference>
<reference evidence="4" key="1">
    <citation type="journal article" date="2019" name="Int. J. Syst. Evol. Microbiol.">
        <title>The Global Catalogue of Microorganisms (GCM) 10K type strain sequencing project: providing services to taxonomists for standard genome sequencing and annotation.</title>
        <authorList>
            <consortium name="The Broad Institute Genomics Platform"/>
            <consortium name="The Broad Institute Genome Sequencing Center for Infectious Disease"/>
            <person name="Wu L."/>
            <person name="Ma J."/>
        </authorList>
    </citation>
    <scope>NUCLEOTIDE SEQUENCE [LARGE SCALE GENOMIC DNA]</scope>
    <source>
        <strain evidence="4">CCUG 55590</strain>
    </source>
</reference>
<protein>
    <submittedName>
        <fullName evidence="3">DNA-directed RNA polymerase subunit beta</fullName>
    </submittedName>
</protein>
<dbReference type="EMBL" id="JBHTCE010000001">
    <property type="protein sequence ID" value="MFC7388794.1"/>
    <property type="molecule type" value="Genomic_DNA"/>
</dbReference>
<proteinExistence type="predicted"/>
<evidence type="ECO:0000256" key="2">
    <source>
        <dbReference type="SAM" id="Phobius"/>
    </source>
</evidence>
<feature type="region of interest" description="Disordered" evidence="1">
    <location>
        <begin position="1"/>
        <end position="27"/>
    </location>
</feature>
<evidence type="ECO:0000313" key="4">
    <source>
        <dbReference type="Proteomes" id="UP001596439"/>
    </source>
</evidence>
<accession>A0ABW2PHF5</accession>